<keyword evidence="1" id="KW-1133">Transmembrane helix</keyword>
<name>A0A7S3H4W6_9STRA</name>
<gene>
    <name evidence="2" type="ORF">SELO1098_LOCUS14006</name>
</gene>
<proteinExistence type="predicted"/>
<sequence length="191" mass="20653">MNISVQFPEITVQVIAAEGDSVKDLKAKMSYFSESDELLAFNGCLLSNDDEQLALLGVKEGSVISVINKNNKCVTFQKPQVASAVVSPKTSFFWNIGRFFASIMPNLIISSGILVAAGVVSAGLVVSATILSEKKQEVLSTAEIKAMAKEITSGAMAGLKEENYAGMKAMLKEVLKDMYIAGHKVYRYVSW</sequence>
<dbReference type="InterPro" id="IPR029071">
    <property type="entry name" value="Ubiquitin-like_domsf"/>
</dbReference>
<dbReference type="AlphaFoldDB" id="A0A7S3H4W6"/>
<keyword evidence="1" id="KW-0812">Transmembrane</keyword>
<dbReference type="EMBL" id="HBIC01027880">
    <property type="protein sequence ID" value="CAE0285165.1"/>
    <property type="molecule type" value="Transcribed_RNA"/>
</dbReference>
<evidence type="ECO:0000313" key="2">
    <source>
        <dbReference type="EMBL" id="CAE0285165.1"/>
    </source>
</evidence>
<organism evidence="2">
    <name type="scientific">Spumella elongata</name>
    <dbReference type="NCBI Taxonomy" id="89044"/>
    <lineage>
        <taxon>Eukaryota</taxon>
        <taxon>Sar</taxon>
        <taxon>Stramenopiles</taxon>
        <taxon>Ochrophyta</taxon>
        <taxon>Chrysophyceae</taxon>
        <taxon>Chromulinales</taxon>
        <taxon>Chromulinaceae</taxon>
        <taxon>Spumella</taxon>
    </lineage>
</organism>
<evidence type="ECO:0008006" key="3">
    <source>
        <dbReference type="Google" id="ProtNLM"/>
    </source>
</evidence>
<keyword evidence="1" id="KW-0472">Membrane</keyword>
<accession>A0A7S3H4W6</accession>
<dbReference type="SUPFAM" id="SSF54236">
    <property type="entry name" value="Ubiquitin-like"/>
    <property type="match status" value="1"/>
</dbReference>
<feature type="transmembrane region" description="Helical" evidence="1">
    <location>
        <begin position="107"/>
        <end position="131"/>
    </location>
</feature>
<protein>
    <recommendedName>
        <fullName evidence="3">Ubiquitin-like domain-containing protein</fullName>
    </recommendedName>
</protein>
<reference evidence="2" key="1">
    <citation type="submission" date="2021-01" db="EMBL/GenBank/DDBJ databases">
        <authorList>
            <person name="Corre E."/>
            <person name="Pelletier E."/>
            <person name="Niang G."/>
            <person name="Scheremetjew M."/>
            <person name="Finn R."/>
            <person name="Kale V."/>
            <person name="Holt S."/>
            <person name="Cochrane G."/>
            <person name="Meng A."/>
            <person name="Brown T."/>
            <person name="Cohen L."/>
        </authorList>
    </citation>
    <scope>NUCLEOTIDE SEQUENCE</scope>
    <source>
        <strain evidence="2">CCAP 955/1</strain>
    </source>
</reference>
<evidence type="ECO:0000256" key="1">
    <source>
        <dbReference type="SAM" id="Phobius"/>
    </source>
</evidence>